<evidence type="ECO:0000256" key="1">
    <source>
        <dbReference type="SAM" id="MobiDB-lite"/>
    </source>
</evidence>
<feature type="compositionally biased region" description="Polar residues" evidence="1">
    <location>
        <begin position="45"/>
        <end position="55"/>
    </location>
</feature>
<reference evidence="4" key="2">
    <citation type="journal article" date="2009" name="Genome Res.">
        <title>Comparative genomic analyses of the human fungal pathogens Coccidioides and their relatives.</title>
        <authorList>
            <person name="Sharpton T.J."/>
            <person name="Stajich J.E."/>
            <person name="Rounsley S.D."/>
            <person name="Gardner M.J."/>
            <person name="Wortman J.R."/>
            <person name="Jordar V.S."/>
            <person name="Maiti R."/>
            <person name="Kodira C.D."/>
            <person name="Neafsey D.E."/>
            <person name="Zeng Q."/>
            <person name="Hung C.-Y."/>
            <person name="McMahan C."/>
            <person name="Muszewska A."/>
            <person name="Grynberg M."/>
            <person name="Mandel M.A."/>
            <person name="Kellner E.M."/>
            <person name="Barker B.M."/>
            <person name="Galgiani J.N."/>
            <person name="Orbach M.J."/>
            <person name="Kirkland T.N."/>
            <person name="Cole G.T."/>
            <person name="Henn M.R."/>
            <person name="Birren B.W."/>
            <person name="Taylor J.W."/>
        </authorList>
    </citation>
    <scope>NUCLEOTIDE SEQUENCE [LARGE SCALE GENOMIC DNA]</scope>
    <source>
        <strain evidence="4">RMSCC 3488</strain>
    </source>
</reference>
<dbReference type="VEuPathDB" id="FungiDB:CPAG_03011"/>
<feature type="region of interest" description="Disordered" evidence="1">
    <location>
        <begin position="45"/>
        <end position="72"/>
    </location>
</feature>
<gene>
    <name evidence="3" type="ORF">CPAG_03011</name>
</gene>
<protein>
    <recommendedName>
        <fullName evidence="5">Secreted protein</fullName>
    </recommendedName>
</protein>
<proteinExistence type="predicted"/>
<accession>A0A0J6F916</accession>
<reference evidence="4" key="3">
    <citation type="journal article" date="2010" name="Genome Res.">
        <title>Population genomic sequencing of Coccidioides fungi reveals recent hybridization and transposon control.</title>
        <authorList>
            <person name="Neafsey D.E."/>
            <person name="Barker B.M."/>
            <person name="Sharpton T.J."/>
            <person name="Stajich J.E."/>
            <person name="Park D.J."/>
            <person name="Whiston E."/>
            <person name="Hung C.-Y."/>
            <person name="McMahan C."/>
            <person name="White J."/>
            <person name="Sykes S."/>
            <person name="Heiman D."/>
            <person name="Young S."/>
            <person name="Zeng Q."/>
            <person name="Abouelleil A."/>
            <person name="Aftuck L."/>
            <person name="Bessette D."/>
            <person name="Brown A."/>
            <person name="FitzGerald M."/>
            <person name="Lui A."/>
            <person name="Macdonald J.P."/>
            <person name="Priest M."/>
            <person name="Orbach M.J."/>
            <person name="Galgiani J.N."/>
            <person name="Kirkland T.N."/>
            <person name="Cole G.T."/>
            <person name="Birren B.W."/>
            <person name="Henn M.R."/>
            <person name="Taylor J.W."/>
            <person name="Rounsley S.D."/>
        </authorList>
    </citation>
    <scope>NUCLEOTIDE SEQUENCE [LARGE SCALE GENOMIC DNA]</scope>
    <source>
        <strain evidence="4">RMSCC 3488</strain>
    </source>
</reference>
<reference evidence="3 4" key="1">
    <citation type="submission" date="2007-06" db="EMBL/GenBank/DDBJ databases">
        <title>The Genome Sequence of Coccidioides posadasii RMSCC_3488.</title>
        <authorList>
            <consortium name="Coccidioides Genome Resources Consortium"/>
            <consortium name="The Broad Institute Genome Sequencing Platform"/>
            <person name="Henn M.R."/>
            <person name="Sykes S."/>
            <person name="Young S."/>
            <person name="Jaffe D."/>
            <person name="Berlin A."/>
            <person name="Alvarez P."/>
            <person name="Butler J."/>
            <person name="Gnerre S."/>
            <person name="Grabherr M."/>
            <person name="Mauceli E."/>
            <person name="Brockman W."/>
            <person name="Kodira C."/>
            <person name="Alvarado L."/>
            <person name="Zeng Q."/>
            <person name="Crawford M."/>
            <person name="Antoine C."/>
            <person name="Devon K."/>
            <person name="Galgiani J."/>
            <person name="Orsborn K."/>
            <person name="Lewis M.L."/>
            <person name="Nusbaum C."/>
            <person name="Galagan J."/>
            <person name="Birren B."/>
        </authorList>
    </citation>
    <scope>NUCLEOTIDE SEQUENCE [LARGE SCALE GENOMIC DNA]</scope>
    <source>
        <strain evidence="3 4">RMSCC 3488</strain>
    </source>
</reference>
<feature type="region of interest" description="Disordered" evidence="1">
    <location>
        <begin position="99"/>
        <end position="127"/>
    </location>
</feature>
<name>A0A0J6F916_COCPO</name>
<evidence type="ECO:0000313" key="3">
    <source>
        <dbReference type="EMBL" id="KMM66673.1"/>
    </source>
</evidence>
<feature type="signal peptide" evidence="2">
    <location>
        <begin position="1"/>
        <end position="18"/>
    </location>
</feature>
<dbReference type="Proteomes" id="UP000054567">
    <property type="component" value="Unassembled WGS sequence"/>
</dbReference>
<dbReference type="AlphaFoldDB" id="A0A0J6F916"/>
<evidence type="ECO:0000313" key="4">
    <source>
        <dbReference type="Proteomes" id="UP000054567"/>
    </source>
</evidence>
<evidence type="ECO:0008006" key="5">
    <source>
        <dbReference type="Google" id="ProtNLM"/>
    </source>
</evidence>
<dbReference type="EMBL" id="DS268110">
    <property type="protein sequence ID" value="KMM66673.1"/>
    <property type="molecule type" value="Genomic_DNA"/>
</dbReference>
<evidence type="ECO:0000256" key="2">
    <source>
        <dbReference type="SAM" id="SignalP"/>
    </source>
</evidence>
<organism evidence="3 4">
    <name type="scientific">Coccidioides posadasii RMSCC 3488</name>
    <dbReference type="NCBI Taxonomy" id="454284"/>
    <lineage>
        <taxon>Eukaryota</taxon>
        <taxon>Fungi</taxon>
        <taxon>Dikarya</taxon>
        <taxon>Ascomycota</taxon>
        <taxon>Pezizomycotina</taxon>
        <taxon>Eurotiomycetes</taxon>
        <taxon>Eurotiomycetidae</taxon>
        <taxon>Onygenales</taxon>
        <taxon>Onygenaceae</taxon>
        <taxon>Coccidioides</taxon>
    </lineage>
</organism>
<dbReference type="PROSITE" id="PS51257">
    <property type="entry name" value="PROKAR_LIPOPROTEIN"/>
    <property type="match status" value="1"/>
</dbReference>
<feature type="chain" id="PRO_5005270990" description="Secreted protein" evidence="2">
    <location>
        <begin position="19"/>
        <end position="127"/>
    </location>
</feature>
<keyword evidence="2" id="KW-0732">Signal</keyword>
<sequence length="127" mass="13622">MQRIQSLALLLLLLACSACWRSRRGRLAARLDWLNHSPSFGDFNHSSGGSATSPRHANHGSPAVLPGTHAGGKNGSLTFLMTRWPARLQPTLICNSPLTQQRIAKLPPPPPAKCTNPTSPLGRGAEQ</sequence>